<dbReference type="AlphaFoldDB" id="A0A2M9ZRX9"/>
<dbReference type="PANTHER" id="PTHR11361">
    <property type="entry name" value="DNA MISMATCH REPAIR PROTEIN MUTS FAMILY MEMBER"/>
    <property type="match status" value="1"/>
</dbReference>
<dbReference type="GO" id="GO:0140664">
    <property type="term" value="F:ATP-dependent DNA damage sensor activity"/>
    <property type="evidence" value="ECO:0007669"/>
    <property type="project" value="InterPro"/>
</dbReference>
<name>A0A2M9ZRX9_9LEPT</name>
<dbReference type="CDD" id="cd03283">
    <property type="entry name" value="ABC_MutS-like"/>
    <property type="match status" value="1"/>
</dbReference>
<keyword evidence="4" id="KW-0472">Membrane</keyword>
<dbReference type="GO" id="GO:0005829">
    <property type="term" value="C:cytosol"/>
    <property type="evidence" value="ECO:0007669"/>
    <property type="project" value="TreeGrafter"/>
</dbReference>
<accession>A0A2M9ZRX9</accession>
<keyword evidence="4" id="KW-0812">Transmembrane</keyword>
<evidence type="ECO:0000313" key="9">
    <source>
        <dbReference type="Proteomes" id="UP000231990"/>
    </source>
</evidence>
<evidence type="ECO:0000259" key="5">
    <source>
        <dbReference type="SMART" id="SM00534"/>
    </source>
</evidence>
<evidence type="ECO:0000313" key="8">
    <source>
        <dbReference type="Proteomes" id="UP000231962"/>
    </source>
</evidence>
<evidence type="ECO:0000256" key="1">
    <source>
        <dbReference type="ARBA" id="ARBA00022741"/>
    </source>
</evidence>
<sequence>MNFLQRASFLSRKVLRLNSLRVLEEKKLRTLSQLRILAFTGFLTWNLAFYLLKFKSELVYLPSLLFLIAFFKLLGMYQSRKDKIRRILVWDKFLVQQKARVLLNGEKYPEIKKSQYSNMSLLKEVPSWAKDLDFIGEKGIFSRIDTTVTPLGSRKFLSCFQWNESELNQSYVERQNTVKILSSQSGRLQKLIKKFQFYEASFRQRDEVESEKLPSYIPNFLNSEKKKDLETKSEFPFGLLQENPIDLWSSTFGTFANLIAMLLPIWIVFLWALVLFTLAFGKTWGSGIFLFNLGFFGLYRSGSVLQFRSLGLQVETLPDLGKLLRYIHRSKIRGISGKSYLQEWSRQDLSESWKKLSRIADRASLIQAPLFHTILNFLFLYDLWLWSSYKKWWNRWGEKTLLGFQDICELDSLLPLANLKWIEPEFAFPKIVVDAKKISAKSLVHPLIQPEKRVANDLENLSPGNLLLLTGSNMSGKTTFLRSVGICGILAMAGGPVPSSDFKTPPLSIHSSVRNEDSVEEGISFFYAEVRRLAKILRDVVSNSKAAQLVLLDEILKGTNSRERTLACKGILKQLRKYNVYGIVTTHDLELSDLPDLELKHFREEVKDGKMTFDYILRPGVVQSSNALEVLRLEGIDLEYG</sequence>
<dbReference type="SMART" id="SM00534">
    <property type="entry name" value="MUTSac"/>
    <property type="match status" value="1"/>
</dbReference>
<feature type="transmembrane region" description="Helical" evidence="4">
    <location>
        <begin position="255"/>
        <end position="277"/>
    </location>
</feature>
<dbReference type="Proteomes" id="UP000231962">
    <property type="component" value="Unassembled WGS sequence"/>
</dbReference>
<dbReference type="Gene3D" id="3.40.50.300">
    <property type="entry name" value="P-loop containing nucleotide triphosphate hydrolases"/>
    <property type="match status" value="1"/>
</dbReference>
<keyword evidence="1" id="KW-0547">Nucleotide-binding</keyword>
<dbReference type="SUPFAM" id="SSF52540">
    <property type="entry name" value="P-loop containing nucleoside triphosphate hydrolases"/>
    <property type="match status" value="1"/>
</dbReference>
<keyword evidence="3" id="KW-0238">DNA-binding</keyword>
<evidence type="ECO:0000313" key="6">
    <source>
        <dbReference type="EMBL" id="PJZ71150.1"/>
    </source>
</evidence>
<reference evidence="8 9" key="1">
    <citation type="submission" date="2017-07" db="EMBL/GenBank/DDBJ databases">
        <title>Leptospira spp. isolated from tropical soils.</title>
        <authorList>
            <person name="Thibeaux R."/>
            <person name="Iraola G."/>
            <person name="Ferres I."/>
            <person name="Bierque E."/>
            <person name="Girault D."/>
            <person name="Soupe-Gilbert M.-E."/>
            <person name="Picardeau M."/>
            <person name="Goarant C."/>
        </authorList>
    </citation>
    <scope>NUCLEOTIDE SEQUENCE [LARGE SCALE GENOMIC DNA]</scope>
    <source>
        <strain evidence="7 9">FH1-B-B1</strain>
        <strain evidence="6 8">FH1-B-C1</strain>
    </source>
</reference>
<dbReference type="Pfam" id="PF00488">
    <property type="entry name" value="MutS_V"/>
    <property type="match status" value="1"/>
</dbReference>
<dbReference type="GO" id="GO:0005524">
    <property type="term" value="F:ATP binding"/>
    <property type="evidence" value="ECO:0007669"/>
    <property type="project" value="UniProtKB-KW"/>
</dbReference>
<evidence type="ECO:0000256" key="4">
    <source>
        <dbReference type="SAM" id="Phobius"/>
    </source>
</evidence>
<dbReference type="EMBL" id="NPDY01000001">
    <property type="protein sequence ID" value="PJZ71150.1"/>
    <property type="molecule type" value="Genomic_DNA"/>
</dbReference>
<comment type="caution">
    <text evidence="7">The sequence shown here is derived from an EMBL/GenBank/DDBJ whole genome shotgun (WGS) entry which is preliminary data.</text>
</comment>
<evidence type="ECO:0000256" key="2">
    <source>
        <dbReference type="ARBA" id="ARBA00022840"/>
    </source>
</evidence>
<dbReference type="OrthoDB" id="9802448at2"/>
<feature type="domain" description="DNA mismatch repair proteins mutS family" evidence="5">
    <location>
        <begin position="464"/>
        <end position="641"/>
    </location>
</feature>
<dbReference type="PANTHER" id="PTHR11361:SF99">
    <property type="entry name" value="DNA MISMATCH REPAIR PROTEIN"/>
    <property type="match status" value="1"/>
</dbReference>
<feature type="transmembrane region" description="Helical" evidence="4">
    <location>
        <begin position="58"/>
        <end position="77"/>
    </location>
</feature>
<evidence type="ECO:0000313" key="7">
    <source>
        <dbReference type="EMBL" id="PJZ74683.1"/>
    </source>
</evidence>
<gene>
    <name evidence="6" type="ORF">CH360_01130</name>
    <name evidence="7" type="ORF">CH373_01130</name>
</gene>
<dbReference type="Proteomes" id="UP000231990">
    <property type="component" value="Unassembled WGS sequence"/>
</dbReference>
<keyword evidence="4" id="KW-1133">Transmembrane helix</keyword>
<dbReference type="InterPro" id="IPR000432">
    <property type="entry name" value="DNA_mismatch_repair_MutS_C"/>
</dbReference>
<dbReference type="GO" id="GO:0006298">
    <property type="term" value="P:mismatch repair"/>
    <property type="evidence" value="ECO:0007669"/>
    <property type="project" value="InterPro"/>
</dbReference>
<protein>
    <submittedName>
        <fullName evidence="7">DNA mismatch repair protein</fullName>
    </submittedName>
</protein>
<dbReference type="EMBL" id="NPDZ01000001">
    <property type="protein sequence ID" value="PJZ74683.1"/>
    <property type="molecule type" value="Genomic_DNA"/>
</dbReference>
<keyword evidence="8" id="KW-1185">Reference proteome</keyword>
<dbReference type="InterPro" id="IPR027417">
    <property type="entry name" value="P-loop_NTPase"/>
</dbReference>
<organism evidence="7 9">
    <name type="scientific">Leptospira perolatii</name>
    <dbReference type="NCBI Taxonomy" id="2023191"/>
    <lineage>
        <taxon>Bacteria</taxon>
        <taxon>Pseudomonadati</taxon>
        <taxon>Spirochaetota</taxon>
        <taxon>Spirochaetia</taxon>
        <taxon>Leptospirales</taxon>
        <taxon>Leptospiraceae</taxon>
        <taxon>Leptospira</taxon>
    </lineage>
</organism>
<keyword evidence="2" id="KW-0067">ATP-binding</keyword>
<dbReference type="InterPro" id="IPR045076">
    <property type="entry name" value="MutS"/>
</dbReference>
<dbReference type="GO" id="GO:0030983">
    <property type="term" value="F:mismatched DNA binding"/>
    <property type="evidence" value="ECO:0007669"/>
    <property type="project" value="InterPro"/>
</dbReference>
<evidence type="ECO:0000256" key="3">
    <source>
        <dbReference type="ARBA" id="ARBA00023125"/>
    </source>
</evidence>
<proteinExistence type="predicted"/>
<feature type="transmembrane region" description="Helical" evidence="4">
    <location>
        <begin position="34"/>
        <end position="52"/>
    </location>
</feature>